<organism evidence="3 4">
    <name type="scientific">Phytophthora nicotianae P1976</name>
    <dbReference type="NCBI Taxonomy" id="1317066"/>
    <lineage>
        <taxon>Eukaryota</taxon>
        <taxon>Sar</taxon>
        <taxon>Stramenopiles</taxon>
        <taxon>Oomycota</taxon>
        <taxon>Peronosporomycetes</taxon>
        <taxon>Peronosporales</taxon>
        <taxon>Peronosporaceae</taxon>
        <taxon>Phytophthora</taxon>
    </lineage>
</organism>
<reference evidence="3 4" key="1">
    <citation type="submission" date="2013-11" db="EMBL/GenBank/DDBJ databases">
        <title>The Genome Sequence of Phytophthora parasitica P1976.</title>
        <authorList>
            <consortium name="The Broad Institute Genomics Platform"/>
            <person name="Russ C."/>
            <person name="Tyler B."/>
            <person name="Panabieres F."/>
            <person name="Shan W."/>
            <person name="Tripathy S."/>
            <person name="Grunwald N."/>
            <person name="Machado M."/>
            <person name="Johnson C.S."/>
            <person name="Walker B."/>
            <person name="Young S."/>
            <person name="Zeng Q."/>
            <person name="Gargeya S."/>
            <person name="Fitzgerald M."/>
            <person name="Haas B."/>
            <person name="Abouelleil A."/>
            <person name="Allen A.W."/>
            <person name="Alvarado L."/>
            <person name="Arachchi H.M."/>
            <person name="Berlin A.M."/>
            <person name="Chapman S.B."/>
            <person name="Gainer-Dewar J."/>
            <person name="Goldberg J."/>
            <person name="Griggs A."/>
            <person name="Gujja S."/>
            <person name="Hansen M."/>
            <person name="Howarth C."/>
            <person name="Imamovic A."/>
            <person name="Ireland A."/>
            <person name="Larimer J."/>
            <person name="McCowan C."/>
            <person name="Murphy C."/>
            <person name="Pearson M."/>
            <person name="Poon T.W."/>
            <person name="Priest M."/>
            <person name="Roberts A."/>
            <person name="Saif S."/>
            <person name="Shea T."/>
            <person name="Sisk P."/>
            <person name="Sykes S."/>
            <person name="Wortman J."/>
            <person name="Nusbaum C."/>
            <person name="Birren B."/>
        </authorList>
    </citation>
    <scope>NUCLEOTIDE SEQUENCE [LARGE SCALE GENOMIC DNA]</scope>
    <source>
        <strain evidence="3 4">P1976</strain>
    </source>
</reference>
<evidence type="ECO:0000256" key="2">
    <source>
        <dbReference type="SAM" id="MobiDB-lite"/>
    </source>
</evidence>
<feature type="coiled-coil region" evidence="1">
    <location>
        <begin position="124"/>
        <end position="151"/>
    </location>
</feature>
<dbReference type="Proteomes" id="UP000028582">
    <property type="component" value="Unassembled WGS sequence"/>
</dbReference>
<dbReference type="OrthoDB" id="123707at2759"/>
<dbReference type="AlphaFoldDB" id="A0A080YYL8"/>
<name>A0A080YYL8_PHYNI</name>
<accession>A0A080YYL8</accession>
<keyword evidence="1" id="KW-0175">Coiled coil</keyword>
<comment type="caution">
    <text evidence="3">The sequence shown here is derived from an EMBL/GenBank/DDBJ whole genome shotgun (WGS) entry which is preliminary data.</text>
</comment>
<feature type="compositionally biased region" description="Polar residues" evidence="2">
    <location>
        <begin position="293"/>
        <end position="302"/>
    </location>
</feature>
<sequence>MTSDPIEDEDDRERRQRYEETERELLAVLEAESLDESTRKRKLVGLFDRFRSEYTQLSVKLRENLRLQRRLMDKCLQMKNELVVCALRIKTTEQVHADEIKSLIFYRDECDHAWKQSALSQERERDAMRIIDDLKTKVEELQLQVKALMANGASAALSTCRRPYSGGPPELVPVSSPHLQQPHLSSPILNATVSPTKRTKFQANGSSSSFTMPTLLSFDEWKTATHVWCPATPLALGGSSRAAPTPTKDCIRTSERHHEISRCVSVPTLNPTPMERVSSPQQHQRQQKERLNYTGNVSTTRARTAPDLAVPTRSPLHSFETTPTARRGGTPAIKRRAPRQLPHVQ</sequence>
<feature type="region of interest" description="Disordered" evidence="2">
    <location>
        <begin position="256"/>
        <end position="345"/>
    </location>
</feature>
<evidence type="ECO:0000256" key="1">
    <source>
        <dbReference type="SAM" id="Coils"/>
    </source>
</evidence>
<evidence type="ECO:0000313" key="4">
    <source>
        <dbReference type="Proteomes" id="UP000028582"/>
    </source>
</evidence>
<protein>
    <submittedName>
        <fullName evidence="3">Uncharacterized protein</fullName>
    </submittedName>
</protein>
<gene>
    <name evidence="3" type="ORF">F444_22152</name>
</gene>
<dbReference type="EMBL" id="ANJA01004090">
    <property type="protein sequence ID" value="ETO59479.1"/>
    <property type="molecule type" value="Genomic_DNA"/>
</dbReference>
<proteinExistence type="predicted"/>
<evidence type="ECO:0000313" key="3">
    <source>
        <dbReference type="EMBL" id="ETO59479.1"/>
    </source>
</evidence>